<sequence length="278" mass="32593">MIDILLSTYNGEKYLHQQLESLINQTYTDWRLLIRDDGSTDLTLDILKYYISIYSDKIFLINDNKGNIGSTRSFSTLLEYSDSEYIMFCDQDDIWLPNKIELTYAECHKMAENNTNKPVMVFTDLVLYGNESQSVIGTSFIRYQNMDPLVVNNPWQCIAMSVAAGCTMMINKLAKAFILPMPSELVHDHWIVCNIAFYGKCKYIDSPTIYYRIHNNNSIGINKVTKTYLLSKLLSFFKQVYYYKAMFNTLSFEVNKLHVLFYKIKFNIYRFLGIRLYK</sequence>
<dbReference type="CDD" id="cd04196">
    <property type="entry name" value="GT_2_like_d"/>
    <property type="match status" value="1"/>
</dbReference>
<dbReference type="STRING" id="871325.SAMN05444349_12027"/>
<name>A0A1M5BR68_9BACE</name>
<dbReference type="Gene3D" id="3.90.550.10">
    <property type="entry name" value="Spore Coat Polysaccharide Biosynthesis Protein SpsA, Chain A"/>
    <property type="match status" value="1"/>
</dbReference>
<dbReference type="InterPro" id="IPR029044">
    <property type="entry name" value="Nucleotide-diphossugar_trans"/>
</dbReference>
<dbReference type="PANTHER" id="PTHR22916">
    <property type="entry name" value="GLYCOSYLTRANSFERASE"/>
    <property type="match status" value="1"/>
</dbReference>
<dbReference type="Pfam" id="PF00535">
    <property type="entry name" value="Glycos_transf_2"/>
    <property type="match status" value="1"/>
</dbReference>
<keyword evidence="2" id="KW-0808">Transferase</keyword>
<dbReference type="RefSeq" id="WP_025075585.1">
    <property type="nucleotide sequence ID" value="NZ_FQVD01000020.1"/>
</dbReference>
<proteinExistence type="predicted"/>
<dbReference type="SUPFAM" id="SSF53448">
    <property type="entry name" value="Nucleotide-diphospho-sugar transferases"/>
    <property type="match status" value="1"/>
</dbReference>
<evidence type="ECO:0000259" key="1">
    <source>
        <dbReference type="Pfam" id="PF00535"/>
    </source>
</evidence>
<dbReference type="Proteomes" id="UP000184436">
    <property type="component" value="Unassembled WGS sequence"/>
</dbReference>
<reference evidence="2 3" key="1">
    <citation type="submission" date="2016-11" db="EMBL/GenBank/DDBJ databases">
        <authorList>
            <person name="Jaros S."/>
            <person name="Januszkiewicz K."/>
            <person name="Wedrychowicz H."/>
        </authorList>
    </citation>
    <scope>NUCLEOTIDE SEQUENCE [LARGE SCALE GENOMIC DNA]</scope>
    <source>
        <strain evidence="2 3">DSM 26883</strain>
    </source>
</reference>
<evidence type="ECO:0000313" key="2">
    <source>
        <dbReference type="EMBL" id="SHF44841.1"/>
    </source>
</evidence>
<dbReference type="OrthoDB" id="9802649at2"/>
<dbReference type="PANTHER" id="PTHR22916:SF3">
    <property type="entry name" value="UDP-GLCNAC:BETAGAL BETA-1,3-N-ACETYLGLUCOSAMINYLTRANSFERASE-LIKE PROTEIN 1"/>
    <property type="match status" value="1"/>
</dbReference>
<dbReference type="EMBL" id="FQVD01000020">
    <property type="protein sequence ID" value="SHF44841.1"/>
    <property type="molecule type" value="Genomic_DNA"/>
</dbReference>
<feature type="domain" description="Glycosyltransferase 2-like" evidence="1">
    <location>
        <begin position="4"/>
        <end position="158"/>
    </location>
</feature>
<gene>
    <name evidence="2" type="ORF">SAMN05444349_12027</name>
</gene>
<keyword evidence="3" id="KW-1185">Reference proteome</keyword>
<dbReference type="GO" id="GO:0016758">
    <property type="term" value="F:hexosyltransferase activity"/>
    <property type="evidence" value="ECO:0007669"/>
    <property type="project" value="UniProtKB-ARBA"/>
</dbReference>
<dbReference type="AlphaFoldDB" id="A0A1M5BR68"/>
<organism evidence="2 3">
    <name type="scientific">Bacteroides faecichinchillae</name>
    <dbReference type="NCBI Taxonomy" id="871325"/>
    <lineage>
        <taxon>Bacteria</taxon>
        <taxon>Pseudomonadati</taxon>
        <taxon>Bacteroidota</taxon>
        <taxon>Bacteroidia</taxon>
        <taxon>Bacteroidales</taxon>
        <taxon>Bacteroidaceae</taxon>
        <taxon>Bacteroides</taxon>
    </lineage>
</organism>
<accession>A0A1M5BR68</accession>
<dbReference type="InterPro" id="IPR001173">
    <property type="entry name" value="Glyco_trans_2-like"/>
</dbReference>
<protein>
    <submittedName>
        <fullName evidence="2">Glycosyl transferase family 2</fullName>
    </submittedName>
</protein>
<evidence type="ECO:0000313" key="3">
    <source>
        <dbReference type="Proteomes" id="UP000184436"/>
    </source>
</evidence>